<keyword evidence="11 12" id="KW-0539">Nucleus</keyword>
<comment type="similarity">
    <text evidence="2">Belongs to the ROX family. NO66 subfamily.</text>
</comment>
<evidence type="ECO:0000256" key="10">
    <source>
        <dbReference type="ARBA" id="ARBA00023163"/>
    </source>
</evidence>
<name>A0A6S7HWX9_PARCT</name>
<comment type="cofactor">
    <cofactor evidence="12">
        <name>Fe(2+)</name>
        <dbReference type="ChEBI" id="CHEBI:29033"/>
    </cofactor>
    <text evidence="12">Binds 1 Fe(2+) ion per subunit.</text>
</comment>
<evidence type="ECO:0000259" key="13">
    <source>
        <dbReference type="Pfam" id="PF21233"/>
    </source>
</evidence>
<dbReference type="Pfam" id="PF21233">
    <property type="entry name" value="WHD_RIOX1"/>
    <property type="match status" value="1"/>
</dbReference>
<evidence type="ECO:0000256" key="11">
    <source>
        <dbReference type="ARBA" id="ARBA00023242"/>
    </source>
</evidence>
<evidence type="ECO:0000256" key="7">
    <source>
        <dbReference type="ARBA" id="ARBA00023002"/>
    </source>
</evidence>
<evidence type="ECO:0000256" key="8">
    <source>
        <dbReference type="ARBA" id="ARBA00023004"/>
    </source>
</evidence>
<evidence type="ECO:0000256" key="2">
    <source>
        <dbReference type="ARBA" id="ARBA00010309"/>
    </source>
</evidence>
<keyword evidence="7 12" id="KW-0560">Oxidoreductase</keyword>
<gene>
    <name evidence="14" type="ORF">PACLA_8A008465</name>
</gene>
<evidence type="ECO:0000313" key="14">
    <source>
        <dbReference type="EMBL" id="CAB4009966.1"/>
    </source>
</evidence>
<feature type="domain" description="RIOX1/NO66-like C-terminal winged helix" evidence="13">
    <location>
        <begin position="49"/>
        <end position="175"/>
    </location>
</feature>
<dbReference type="GO" id="GO:0032453">
    <property type="term" value="F:histone H3K4 demethylase activity"/>
    <property type="evidence" value="ECO:0007669"/>
    <property type="project" value="TreeGrafter"/>
</dbReference>
<evidence type="ECO:0000256" key="6">
    <source>
        <dbReference type="ARBA" id="ARBA00022964"/>
    </source>
</evidence>
<evidence type="ECO:0000313" key="15">
    <source>
        <dbReference type="Proteomes" id="UP001152795"/>
    </source>
</evidence>
<dbReference type="EMBL" id="CACRXK020006636">
    <property type="protein sequence ID" value="CAB4009966.1"/>
    <property type="molecule type" value="Genomic_DNA"/>
</dbReference>
<dbReference type="InterPro" id="IPR039994">
    <property type="entry name" value="NO66-like"/>
</dbReference>
<dbReference type="GO" id="GO:0005506">
    <property type="term" value="F:iron ion binding"/>
    <property type="evidence" value="ECO:0007669"/>
    <property type="project" value="UniProtKB-UniRule"/>
</dbReference>
<dbReference type="PANTHER" id="PTHR13096:SF8">
    <property type="entry name" value="RIBOSOMAL OXYGENASE 1"/>
    <property type="match status" value="1"/>
</dbReference>
<keyword evidence="10 12" id="KW-0804">Transcription</keyword>
<evidence type="ECO:0000256" key="4">
    <source>
        <dbReference type="ARBA" id="ARBA00022723"/>
    </source>
</evidence>
<dbReference type="Gene3D" id="3.90.930.40">
    <property type="match status" value="1"/>
</dbReference>
<accession>A0A6S7HWX9</accession>
<dbReference type="GO" id="GO:0005730">
    <property type="term" value="C:nucleolus"/>
    <property type="evidence" value="ECO:0007669"/>
    <property type="project" value="TreeGrafter"/>
</dbReference>
<comment type="function">
    <text evidence="12">Oxygenase that can act as both a histone lysine demethylase and a ribosomal histidine hydroxylase.</text>
</comment>
<dbReference type="FunFam" id="3.90.930.40:FF:000001">
    <property type="entry name" value="ribosomal oxygenase 1 isoform X1"/>
    <property type="match status" value="1"/>
</dbReference>
<keyword evidence="6 12" id="KW-0223">Dioxygenase</keyword>
<evidence type="ECO:0000256" key="9">
    <source>
        <dbReference type="ARBA" id="ARBA00023015"/>
    </source>
</evidence>
<evidence type="ECO:0000256" key="12">
    <source>
        <dbReference type="RuleBase" id="RU366061"/>
    </source>
</evidence>
<keyword evidence="15" id="KW-1185">Reference proteome</keyword>
<keyword evidence="9 12" id="KW-0805">Transcription regulation</keyword>
<dbReference type="AlphaFoldDB" id="A0A6S7HWX9"/>
<keyword evidence="4 12" id="KW-0479">Metal-binding</keyword>
<dbReference type="OrthoDB" id="425950at2759"/>
<organism evidence="14 15">
    <name type="scientific">Paramuricea clavata</name>
    <name type="common">Red gorgonian</name>
    <name type="synonym">Violescent sea-whip</name>
    <dbReference type="NCBI Taxonomy" id="317549"/>
    <lineage>
        <taxon>Eukaryota</taxon>
        <taxon>Metazoa</taxon>
        <taxon>Cnidaria</taxon>
        <taxon>Anthozoa</taxon>
        <taxon>Octocorallia</taxon>
        <taxon>Malacalcyonacea</taxon>
        <taxon>Plexauridae</taxon>
        <taxon>Paramuricea</taxon>
    </lineage>
</organism>
<keyword evidence="3" id="KW-0678">Repressor</keyword>
<keyword evidence="5" id="KW-0156">Chromatin regulator</keyword>
<comment type="subcellular location">
    <subcellularLocation>
        <location evidence="1 12">Nucleus</location>
    </subcellularLocation>
</comment>
<dbReference type="Proteomes" id="UP001152795">
    <property type="component" value="Unassembled WGS sequence"/>
</dbReference>
<evidence type="ECO:0000256" key="1">
    <source>
        <dbReference type="ARBA" id="ARBA00004123"/>
    </source>
</evidence>
<proteinExistence type="inferred from homology"/>
<dbReference type="InterPro" id="IPR049043">
    <property type="entry name" value="WHD_RIOX1"/>
</dbReference>
<protein>
    <recommendedName>
        <fullName evidence="12">Bifunctional lysine-specific demethylase and histidyl-hydroxylase</fullName>
        <ecNumber evidence="12">1.14.11.-</ecNumber>
    </recommendedName>
</protein>
<sequence length="181" mass="20635">MGFTNSETSSKERSEFLRRVEQLLMKLVSYLPVDGAVDQMGIKHIHDSLPPVLSKEEKNCSIFNVGAHWQDGQVINSVQLDKNTELRLVRKDAVRLIADDEGVTVYYTLENSRVFHEQEPQYMEFTSEGSPVIEDITKKFPSYVAIKDLPGDDMEFKIDLLTMLYEKGIVITKESLTSKTT</sequence>
<keyword evidence="8 12" id="KW-0408">Iron</keyword>
<dbReference type="EC" id="1.14.11.-" evidence="12"/>
<reference evidence="14" key="1">
    <citation type="submission" date="2020-04" db="EMBL/GenBank/DDBJ databases">
        <authorList>
            <person name="Alioto T."/>
            <person name="Alioto T."/>
            <person name="Gomez Garrido J."/>
        </authorList>
    </citation>
    <scope>NUCLEOTIDE SEQUENCE</scope>
    <source>
        <strain evidence="14">A484AB</strain>
    </source>
</reference>
<dbReference type="GO" id="GO:0051864">
    <property type="term" value="F:histone H3K36 demethylase activity"/>
    <property type="evidence" value="ECO:0007669"/>
    <property type="project" value="TreeGrafter"/>
</dbReference>
<evidence type="ECO:0000256" key="3">
    <source>
        <dbReference type="ARBA" id="ARBA00022491"/>
    </source>
</evidence>
<comment type="caution">
    <text evidence="14">The sequence shown here is derived from an EMBL/GenBank/DDBJ whole genome shotgun (WGS) entry which is preliminary data.</text>
</comment>
<evidence type="ECO:0000256" key="5">
    <source>
        <dbReference type="ARBA" id="ARBA00022853"/>
    </source>
</evidence>
<dbReference type="PANTHER" id="PTHR13096">
    <property type="entry name" value="MINA53 MYC INDUCED NUCLEAR ANTIGEN"/>
    <property type="match status" value="1"/>
</dbReference>